<dbReference type="AlphaFoldDB" id="A0AAV7KU02"/>
<keyword evidence="3" id="KW-0540">Nuclease</keyword>
<organism evidence="8 9">
    <name type="scientific">Pleurodeles waltl</name>
    <name type="common">Iberian ribbed newt</name>
    <dbReference type="NCBI Taxonomy" id="8319"/>
    <lineage>
        <taxon>Eukaryota</taxon>
        <taxon>Metazoa</taxon>
        <taxon>Chordata</taxon>
        <taxon>Craniata</taxon>
        <taxon>Vertebrata</taxon>
        <taxon>Euteleostomi</taxon>
        <taxon>Amphibia</taxon>
        <taxon>Batrachia</taxon>
        <taxon>Caudata</taxon>
        <taxon>Salamandroidea</taxon>
        <taxon>Salamandridae</taxon>
        <taxon>Pleurodelinae</taxon>
        <taxon>Pleurodeles</taxon>
    </lineage>
</organism>
<dbReference type="GO" id="GO:0003964">
    <property type="term" value="F:RNA-directed DNA polymerase activity"/>
    <property type="evidence" value="ECO:0007669"/>
    <property type="project" value="UniProtKB-KW"/>
</dbReference>
<evidence type="ECO:0000256" key="6">
    <source>
        <dbReference type="ARBA" id="ARBA00022918"/>
    </source>
</evidence>
<dbReference type="InterPro" id="IPR002156">
    <property type="entry name" value="RNaseH_domain"/>
</dbReference>
<keyword evidence="1" id="KW-0808">Transferase</keyword>
<protein>
    <recommendedName>
        <fullName evidence="7">RNase H type-1 domain-containing protein</fullName>
    </recommendedName>
</protein>
<dbReference type="Proteomes" id="UP001066276">
    <property type="component" value="Chromosome 12"/>
</dbReference>
<evidence type="ECO:0000256" key="5">
    <source>
        <dbReference type="ARBA" id="ARBA00022801"/>
    </source>
</evidence>
<dbReference type="PANTHER" id="PTHR41694">
    <property type="entry name" value="ENDOGENOUS RETROVIRUS GROUP K MEMBER POL PROTEIN"/>
    <property type="match status" value="1"/>
</dbReference>
<evidence type="ECO:0000313" key="8">
    <source>
        <dbReference type="EMBL" id="KAJ1082207.1"/>
    </source>
</evidence>
<comment type="caution">
    <text evidence="8">The sequence shown here is derived from an EMBL/GenBank/DDBJ whole genome shotgun (WGS) entry which is preliminary data.</text>
</comment>
<evidence type="ECO:0000259" key="7">
    <source>
        <dbReference type="PROSITE" id="PS50879"/>
    </source>
</evidence>
<reference evidence="8" key="1">
    <citation type="journal article" date="2022" name="bioRxiv">
        <title>Sequencing and chromosome-scale assembly of the giantPleurodeles waltlgenome.</title>
        <authorList>
            <person name="Brown T."/>
            <person name="Elewa A."/>
            <person name="Iarovenko S."/>
            <person name="Subramanian E."/>
            <person name="Araus A.J."/>
            <person name="Petzold A."/>
            <person name="Susuki M."/>
            <person name="Suzuki K.-i.T."/>
            <person name="Hayashi T."/>
            <person name="Toyoda A."/>
            <person name="Oliveira C."/>
            <person name="Osipova E."/>
            <person name="Leigh N.D."/>
            <person name="Simon A."/>
            <person name="Yun M.H."/>
        </authorList>
    </citation>
    <scope>NUCLEOTIDE SEQUENCE</scope>
    <source>
        <strain evidence="8">20211129_DDA</strain>
        <tissue evidence="8">Liver</tissue>
    </source>
</reference>
<evidence type="ECO:0000256" key="1">
    <source>
        <dbReference type="ARBA" id="ARBA00022679"/>
    </source>
</evidence>
<dbReference type="PROSITE" id="PS50879">
    <property type="entry name" value="RNASE_H_1"/>
    <property type="match status" value="1"/>
</dbReference>
<dbReference type="PANTHER" id="PTHR41694:SF5">
    <property type="entry name" value="RIBONUCLEASE H"/>
    <property type="match status" value="1"/>
</dbReference>
<feature type="domain" description="RNase H type-1" evidence="7">
    <location>
        <begin position="94"/>
        <end position="241"/>
    </location>
</feature>
<dbReference type="EMBL" id="JANPWB010000016">
    <property type="protein sequence ID" value="KAJ1082207.1"/>
    <property type="molecule type" value="Genomic_DNA"/>
</dbReference>
<dbReference type="SUPFAM" id="SSF53098">
    <property type="entry name" value="Ribonuclease H-like"/>
    <property type="match status" value="1"/>
</dbReference>
<keyword evidence="6" id="KW-0695">RNA-directed DNA polymerase</keyword>
<keyword evidence="2" id="KW-0548">Nucleotidyltransferase</keyword>
<dbReference type="Gene3D" id="3.30.420.10">
    <property type="entry name" value="Ribonuclease H-like superfamily/Ribonuclease H"/>
    <property type="match status" value="1"/>
</dbReference>
<keyword evidence="4" id="KW-0255">Endonuclease</keyword>
<evidence type="ECO:0000256" key="2">
    <source>
        <dbReference type="ARBA" id="ARBA00022695"/>
    </source>
</evidence>
<keyword evidence="5" id="KW-0378">Hydrolase</keyword>
<dbReference type="Pfam" id="PF00075">
    <property type="entry name" value="RNase_H"/>
    <property type="match status" value="1"/>
</dbReference>
<dbReference type="InterPro" id="IPR012337">
    <property type="entry name" value="RNaseH-like_sf"/>
</dbReference>
<evidence type="ECO:0000256" key="4">
    <source>
        <dbReference type="ARBA" id="ARBA00022759"/>
    </source>
</evidence>
<keyword evidence="9" id="KW-1185">Reference proteome</keyword>
<proteinExistence type="predicted"/>
<dbReference type="GO" id="GO:0003676">
    <property type="term" value="F:nucleic acid binding"/>
    <property type="evidence" value="ECO:0007669"/>
    <property type="project" value="InterPro"/>
</dbReference>
<accession>A0AAV7KU02</accession>
<dbReference type="GO" id="GO:0004523">
    <property type="term" value="F:RNA-DNA hybrid ribonuclease activity"/>
    <property type="evidence" value="ECO:0007669"/>
    <property type="project" value="InterPro"/>
</dbReference>
<evidence type="ECO:0000256" key="3">
    <source>
        <dbReference type="ARBA" id="ARBA00022722"/>
    </source>
</evidence>
<dbReference type="InterPro" id="IPR036397">
    <property type="entry name" value="RNaseH_sf"/>
</dbReference>
<sequence>MGYPLTVMVPHSVEILLIRTKTQYLTGARLTRYETSILGAPNVTLKRCTVLDPATLLPSDTVETEKEEDIEHDCLEVTELYTKPRPDIRDTRLEENEQIVFVDGSCLRDGTGTLRAGYAVCTITGTLETSWLPGVYSAQVAELVALTSACYVSARLRLTIYTDNQYVFGIVQDFGQLWLQQRFMTSTGTPVRNGDWIKELLYSIQLPEAIAVVKCSAHQKTQDYISLGNGYADQVARFCALNCILFKDKWELMPEEETNFAAGLKAWFHWASPAYNMKTRQGLRGLVTGVKDLELCRVQMALLEHFAMYQRTEDDEIKLYNYGFFIRGFLTVDIGFIDVDYWFSNHCMTRIRHAIQKVHRPISVPL</sequence>
<name>A0AAV7KU02_PLEWA</name>
<gene>
    <name evidence="8" type="ORF">NDU88_002375</name>
</gene>
<evidence type="ECO:0000313" key="9">
    <source>
        <dbReference type="Proteomes" id="UP001066276"/>
    </source>
</evidence>